<reference evidence="3" key="2">
    <citation type="submission" date="2025-08" db="UniProtKB">
        <authorList>
            <consortium name="RefSeq"/>
        </authorList>
    </citation>
    <scope>IDENTIFICATION</scope>
    <source>
        <tissue evidence="3">Leaf</tissue>
    </source>
</reference>
<organism evidence="2 3">
    <name type="scientific">Camelina sativa</name>
    <name type="common">False flax</name>
    <name type="synonym">Myagrum sativum</name>
    <dbReference type="NCBI Taxonomy" id="90675"/>
    <lineage>
        <taxon>Eukaryota</taxon>
        <taxon>Viridiplantae</taxon>
        <taxon>Streptophyta</taxon>
        <taxon>Embryophyta</taxon>
        <taxon>Tracheophyta</taxon>
        <taxon>Spermatophyta</taxon>
        <taxon>Magnoliopsida</taxon>
        <taxon>eudicotyledons</taxon>
        <taxon>Gunneridae</taxon>
        <taxon>Pentapetalae</taxon>
        <taxon>rosids</taxon>
        <taxon>malvids</taxon>
        <taxon>Brassicales</taxon>
        <taxon>Brassicaceae</taxon>
        <taxon>Camelineae</taxon>
        <taxon>Camelina</taxon>
    </lineage>
</organism>
<feature type="compositionally biased region" description="Polar residues" evidence="1">
    <location>
        <begin position="170"/>
        <end position="180"/>
    </location>
</feature>
<evidence type="ECO:0000256" key="1">
    <source>
        <dbReference type="SAM" id="MobiDB-lite"/>
    </source>
</evidence>
<feature type="compositionally biased region" description="Polar residues" evidence="1">
    <location>
        <begin position="420"/>
        <end position="449"/>
    </location>
</feature>
<dbReference type="GeneID" id="104772884"/>
<protein>
    <submittedName>
        <fullName evidence="3">Serine/arginine repetitive matrix protein 1-like</fullName>
    </submittedName>
</protein>
<sequence length="474" mass="52692">MIPFWIELQGLPKHYWKVEMIQTIGEILGELLDWEITNSAIQLKALINGLDPITKETVVEFADGSESRYPGLQTRESTPSGAGGQAIDLQAHRSISRNYYTPQDNFLPPRNQQHSSGRSALPRPYSNPRNRQFTSIEERERSFSANRDYHLKRKDPEVEKRLSHQRRTPSRQVETPSQGVRGSILLSVSHRHLPQPVRNLQWREKPTTSIDDHGDPSVSSRARRPPLERNVSSPDPNTPPPRQDGLSSSLPPPKVTTPLASPRRAQVLEDLREVTVQYISCPDPSESAALRMRVMQSEAEKLMEKTADSIIAYQNTMEENPPLNLVPVSDTPLSPCLTNPDLPILGRSTSSSNKRGRGRPPAHKQAPKQNQKLLGAKSQKENFAQGSPRKTTATRVVEKPGPSKTTHKKGSKSSPKGKTQASRSQNSTPDQNRSSHHNLSTSQQPSSSGAPLISLIPAIKRKNADFQNPPTPIP</sequence>
<evidence type="ECO:0000313" key="2">
    <source>
        <dbReference type="Proteomes" id="UP000694864"/>
    </source>
</evidence>
<feature type="region of interest" description="Disordered" evidence="1">
    <location>
        <begin position="337"/>
        <end position="474"/>
    </location>
</feature>
<feature type="region of interest" description="Disordered" evidence="1">
    <location>
        <begin position="64"/>
        <end position="85"/>
    </location>
</feature>
<dbReference type="Proteomes" id="UP000694864">
    <property type="component" value="Chromosome 20"/>
</dbReference>
<dbReference type="RefSeq" id="XP_019097515.1">
    <property type="nucleotide sequence ID" value="XM_019241970.1"/>
</dbReference>
<reference evidence="2" key="1">
    <citation type="journal article" date="2014" name="Nat. Commun.">
        <title>The emerging biofuel crop Camelina sativa retains a highly undifferentiated hexaploid genome structure.</title>
        <authorList>
            <person name="Kagale S."/>
            <person name="Koh C."/>
            <person name="Nixon J."/>
            <person name="Bollina V."/>
            <person name="Clarke W.E."/>
            <person name="Tuteja R."/>
            <person name="Spillane C."/>
            <person name="Robinson S.J."/>
            <person name="Links M.G."/>
            <person name="Clarke C."/>
            <person name="Higgins E.E."/>
            <person name="Huebert T."/>
            <person name="Sharpe A.G."/>
            <person name="Parkin I.A."/>
        </authorList>
    </citation>
    <scope>NUCLEOTIDE SEQUENCE [LARGE SCALE GENOMIC DNA]</scope>
    <source>
        <strain evidence="2">cv. DH55</strain>
    </source>
</reference>
<feature type="compositionally biased region" description="Polar residues" evidence="1">
    <location>
        <begin position="381"/>
        <end position="394"/>
    </location>
</feature>
<keyword evidence="2" id="KW-1185">Reference proteome</keyword>
<evidence type="ECO:0000313" key="3">
    <source>
        <dbReference type="RefSeq" id="XP_019097515.1"/>
    </source>
</evidence>
<name>A0ABM1RES7_CAMSA</name>
<feature type="region of interest" description="Disordered" evidence="1">
    <location>
        <begin position="100"/>
        <end position="263"/>
    </location>
</feature>
<proteinExistence type="predicted"/>
<accession>A0ABM1RES7</accession>
<feature type="compositionally biased region" description="Basic and acidic residues" evidence="1">
    <location>
        <begin position="201"/>
        <end position="215"/>
    </location>
</feature>
<gene>
    <name evidence="3" type="primary">LOC104772884</name>
</gene>
<feature type="compositionally biased region" description="Basic residues" evidence="1">
    <location>
        <begin position="354"/>
        <end position="366"/>
    </location>
</feature>
<feature type="compositionally biased region" description="Polar residues" evidence="1">
    <location>
        <begin position="100"/>
        <end position="118"/>
    </location>
</feature>